<evidence type="ECO:0000256" key="1">
    <source>
        <dbReference type="SAM" id="MobiDB-lite"/>
    </source>
</evidence>
<comment type="caution">
    <text evidence="2">The sequence shown here is derived from an EMBL/GenBank/DDBJ whole genome shotgun (WGS) entry which is preliminary data.</text>
</comment>
<dbReference type="Proteomes" id="UP000324222">
    <property type="component" value="Unassembled WGS sequence"/>
</dbReference>
<organism evidence="2 3">
    <name type="scientific">Portunus trituberculatus</name>
    <name type="common">Swimming crab</name>
    <name type="synonym">Neptunus trituberculatus</name>
    <dbReference type="NCBI Taxonomy" id="210409"/>
    <lineage>
        <taxon>Eukaryota</taxon>
        <taxon>Metazoa</taxon>
        <taxon>Ecdysozoa</taxon>
        <taxon>Arthropoda</taxon>
        <taxon>Crustacea</taxon>
        <taxon>Multicrustacea</taxon>
        <taxon>Malacostraca</taxon>
        <taxon>Eumalacostraca</taxon>
        <taxon>Eucarida</taxon>
        <taxon>Decapoda</taxon>
        <taxon>Pleocyemata</taxon>
        <taxon>Brachyura</taxon>
        <taxon>Eubrachyura</taxon>
        <taxon>Portunoidea</taxon>
        <taxon>Portunidae</taxon>
        <taxon>Portuninae</taxon>
        <taxon>Portunus</taxon>
    </lineage>
</organism>
<dbReference type="AlphaFoldDB" id="A0A5B7J3V6"/>
<evidence type="ECO:0000313" key="2">
    <source>
        <dbReference type="EMBL" id="MPC88656.1"/>
    </source>
</evidence>
<gene>
    <name evidence="2" type="ORF">E2C01_083573</name>
</gene>
<name>A0A5B7J3V6_PORTR</name>
<accession>A0A5B7J3V6</accession>
<evidence type="ECO:0000313" key="3">
    <source>
        <dbReference type="Proteomes" id="UP000324222"/>
    </source>
</evidence>
<dbReference type="EMBL" id="VSRR010078501">
    <property type="protein sequence ID" value="MPC88656.1"/>
    <property type="molecule type" value="Genomic_DNA"/>
</dbReference>
<feature type="compositionally biased region" description="Low complexity" evidence="1">
    <location>
        <begin position="25"/>
        <end position="37"/>
    </location>
</feature>
<feature type="region of interest" description="Disordered" evidence="1">
    <location>
        <begin position="18"/>
        <end position="45"/>
    </location>
</feature>
<proteinExistence type="predicted"/>
<sequence length="161" mass="17721">MCGDYVLIRAEENDLPLATSSSACPGPARVRPASPSPRTRRGSNAKISVDGLAPQYTVKRYAFLQRSGAHGPIQPLVWWNVSRRFTSFRQGGEEAWTSWTASLSPVDSQGPIVESEIATPCTVLLARCYGCQRRLNFVVSRPFSMAPLLSKQLVPDGRWQA</sequence>
<reference evidence="2 3" key="1">
    <citation type="submission" date="2019-05" db="EMBL/GenBank/DDBJ databases">
        <title>Another draft genome of Portunus trituberculatus and its Hox gene families provides insights of decapod evolution.</title>
        <authorList>
            <person name="Jeong J.-H."/>
            <person name="Song I."/>
            <person name="Kim S."/>
            <person name="Choi T."/>
            <person name="Kim D."/>
            <person name="Ryu S."/>
            <person name="Kim W."/>
        </authorList>
    </citation>
    <scope>NUCLEOTIDE SEQUENCE [LARGE SCALE GENOMIC DNA]</scope>
    <source>
        <tissue evidence="2">Muscle</tissue>
    </source>
</reference>
<protein>
    <submittedName>
        <fullName evidence="2">Uncharacterized protein</fullName>
    </submittedName>
</protein>
<keyword evidence="3" id="KW-1185">Reference proteome</keyword>